<dbReference type="EC" id="2.3.2.27" evidence="4"/>
<keyword evidence="9 15" id="KW-0863">Zinc-finger</keyword>
<dbReference type="GO" id="GO:0016020">
    <property type="term" value="C:membrane"/>
    <property type="evidence" value="ECO:0007669"/>
    <property type="project" value="UniProtKB-SubCell"/>
</dbReference>
<dbReference type="GO" id="GO:0008270">
    <property type="term" value="F:zinc ion binding"/>
    <property type="evidence" value="ECO:0007669"/>
    <property type="project" value="UniProtKB-KW"/>
</dbReference>
<proteinExistence type="inferred from homology"/>
<comment type="subcellular location">
    <subcellularLocation>
        <location evidence="2">Membrane</location>
        <topology evidence="2">Single-pass membrane protein</topology>
    </subcellularLocation>
</comment>
<evidence type="ECO:0000313" key="18">
    <source>
        <dbReference type="Proteomes" id="UP001604277"/>
    </source>
</evidence>
<comment type="pathway">
    <text evidence="3">Protein modification; protein ubiquitination.</text>
</comment>
<dbReference type="InterPro" id="IPR046948">
    <property type="entry name" value="ATL20-22-like"/>
</dbReference>
<dbReference type="InterPro" id="IPR001841">
    <property type="entry name" value="Znf_RING"/>
</dbReference>
<accession>A0ABD1QT34</accession>
<dbReference type="SMART" id="SM00184">
    <property type="entry name" value="RING"/>
    <property type="match status" value="1"/>
</dbReference>
<evidence type="ECO:0000256" key="1">
    <source>
        <dbReference type="ARBA" id="ARBA00000900"/>
    </source>
</evidence>
<evidence type="ECO:0000256" key="11">
    <source>
        <dbReference type="ARBA" id="ARBA00022833"/>
    </source>
</evidence>
<keyword evidence="11" id="KW-0862">Zinc</keyword>
<evidence type="ECO:0000256" key="2">
    <source>
        <dbReference type="ARBA" id="ARBA00004167"/>
    </source>
</evidence>
<keyword evidence="8" id="KW-0732">Signal</keyword>
<keyword evidence="6" id="KW-0812">Transmembrane</keyword>
<evidence type="ECO:0000256" key="4">
    <source>
        <dbReference type="ARBA" id="ARBA00012483"/>
    </source>
</evidence>
<dbReference type="PANTHER" id="PTHR46279:SF2">
    <property type="entry name" value="RING-H2 FINGER PROTEIN ATL21A-RELATED"/>
    <property type="match status" value="1"/>
</dbReference>
<comment type="caution">
    <text evidence="17">The sequence shown here is derived from an EMBL/GenBank/DDBJ whole genome shotgun (WGS) entry which is preliminary data.</text>
</comment>
<evidence type="ECO:0000256" key="15">
    <source>
        <dbReference type="PROSITE-ProRule" id="PRU00175"/>
    </source>
</evidence>
<evidence type="ECO:0000256" key="7">
    <source>
        <dbReference type="ARBA" id="ARBA00022723"/>
    </source>
</evidence>
<keyword evidence="10" id="KW-0833">Ubl conjugation pathway</keyword>
<dbReference type="PANTHER" id="PTHR46279">
    <property type="entry name" value="RING/U-BOX SUPERFAMILY PROTEIN"/>
    <property type="match status" value="1"/>
</dbReference>
<reference evidence="18" key="1">
    <citation type="submission" date="2024-07" db="EMBL/GenBank/DDBJ databases">
        <title>Two chromosome-level genome assemblies of Korean endemic species Abeliophyllum distichum and Forsythia ovata (Oleaceae).</title>
        <authorList>
            <person name="Jang H."/>
        </authorList>
    </citation>
    <scope>NUCLEOTIDE SEQUENCE [LARGE SCALE GENOMIC DNA]</scope>
</reference>
<keyword evidence="12" id="KW-1133">Transmembrane helix</keyword>
<comment type="similarity">
    <text evidence="14">Belongs to the RING-type zinc finger family. ATL subfamily.</text>
</comment>
<evidence type="ECO:0000256" key="6">
    <source>
        <dbReference type="ARBA" id="ARBA00022692"/>
    </source>
</evidence>
<dbReference type="Pfam" id="PF13947">
    <property type="entry name" value="GUB_WAK_bind"/>
    <property type="match status" value="1"/>
</dbReference>
<keyword evidence="18" id="KW-1185">Reference proteome</keyword>
<evidence type="ECO:0000256" key="13">
    <source>
        <dbReference type="ARBA" id="ARBA00023136"/>
    </source>
</evidence>
<keyword evidence="7" id="KW-0479">Metal-binding</keyword>
<dbReference type="Pfam" id="PF13639">
    <property type="entry name" value="zf-RING_2"/>
    <property type="match status" value="1"/>
</dbReference>
<dbReference type="PROSITE" id="PS50089">
    <property type="entry name" value="ZF_RING_2"/>
    <property type="match status" value="1"/>
</dbReference>
<keyword evidence="5" id="KW-0808">Transferase</keyword>
<evidence type="ECO:0000256" key="9">
    <source>
        <dbReference type="ARBA" id="ARBA00022771"/>
    </source>
</evidence>
<evidence type="ECO:0000256" key="14">
    <source>
        <dbReference type="ARBA" id="ARBA00024209"/>
    </source>
</evidence>
<feature type="domain" description="RING-type" evidence="16">
    <location>
        <begin position="240"/>
        <end position="282"/>
    </location>
</feature>
<comment type="catalytic activity">
    <reaction evidence="1">
        <text>S-ubiquitinyl-[E2 ubiquitin-conjugating enzyme]-L-cysteine + [acceptor protein]-L-lysine = [E2 ubiquitin-conjugating enzyme]-L-cysteine + N(6)-ubiquitinyl-[acceptor protein]-L-lysine.</text>
        <dbReference type="EC" id="2.3.2.27"/>
    </reaction>
</comment>
<evidence type="ECO:0000256" key="5">
    <source>
        <dbReference type="ARBA" id="ARBA00022679"/>
    </source>
</evidence>
<dbReference type="InterPro" id="IPR025287">
    <property type="entry name" value="WAK_GUB"/>
</dbReference>
<dbReference type="AlphaFoldDB" id="A0ABD1QT34"/>
<sequence>MQLGIIVQLPIVATTGFPIHFPFWLETQQPQNCKNPGFNLSCNNHGGAVLNLPYSSQFNVRNIYYYIGRIQLSDPNNCLPRRLLSLNLSLSPFRAVSYQNYTFLSCPRNLATSLTTAIDCLSNSTTSILATKYQSEVMRLYMCKKIVTLPIPVSSQYEYELPLNIELTWNVSIYNNRSPAAAYCMVRRESHQAEDTIPTSVEAAFSTNMASGIDESTIESYKKITLVESRRIPGPNGITCAICLGDYGPKETVKIMPECEHCFHVECIDKWLRMNSNCPICRNSPC</sequence>
<gene>
    <name evidence="17" type="ORF">Fot_47702</name>
</gene>
<protein>
    <recommendedName>
        <fullName evidence="4">RING-type E3 ubiquitin transferase</fullName>
        <ecNumber evidence="4">2.3.2.27</ecNumber>
    </recommendedName>
</protein>
<organism evidence="17 18">
    <name type="scientific">Forsythia ovata</name>
    <dbReference type="NCBI Taxonomy" id="205694"/>
    <lineage>
        <taxon>Eukaryota</taxon>
        <taxon>Viridiplantae</taxon>
        <taxon>Streptophyta</taxon>
        <taxon>Embryophyta</taxon>
        <taxon>Tracheophyta</taxon>
        <taxon>Spermatophyta</taxon>
        <taxon>Magnoliopsida</taxon>
        <taxon>eudicotyledons</taxon>
        <taxon>Gunneridae</taxon>
        <taxon>Pentapetalae</taxon>
        <taxon>asterids</taxon>
        <taxon>lamiids</taxon>
        <taxon>Lamiales</taxon>
        <taxon>Oleaceae</taxon>
        <taxon>Forsythieae</taxon>
        <taxon>Forsythia</taxon>
    </lineage>
</organism>
<dbReference type="Proteomes" id="UP001604277">
    <property type="component" value="Unassembled WGS sequence"/>
</dbReference>
<dbReference type="InterPro" id="IPR013083">
    <property type="entry name" value="Znf_RING/FYVE/PHD"/>
</dbReference>
<evidence type="ECO:0000313" key="17">
    <source>
        <dbReference type="EMBL" id="KAL2478688.1"/>
    </source>
</evidence>
<dbReference type="CDD" id="cd16461">
    <property type="entry name" value="RING-H2_EL5-like"/>
    <property type="match status" value="1"/>
</dbReference>
<evidence type="ECO:0000256" key="12">
    <source>
        <dbReference type="ARBA" id="ARBA00022989"/>
    </source>
</evidence>
<dbReference type="EMBL" id="JBFOLJ010000014">
    <property type="protein sequence ID" value="KAL2478688.1"/>
    <property type="molecule type" value="Genomic_DNA"/>
</dbReference>
<evidence type="ECO:0000256" key="8">
    <source>
        <dbReference type="ARBA" id="ARBA00022729"/>
    </source>
</evidence>
<evidence type="ECO:0000259" key="16">
    <source>
        <dbReference type="PROSITE" id="PS50089"/>
    </source>
</evidence>
<dbReference type="Gene3D" id="3.30.40.10">
    <property type="entry name" value="Zinc/RING finger domain, C3HC4 (zinc finger)"/>
    <property type="match status" value="1"/>
</dbReference>
<evidence type="ECO:0000256" key="3">
    <source>
        <dbReference type="ARBA" id="ARBA00004906"/>
    </source>
</evidence>
<keyword evidence="13" id="KW-0472">Membrane</keyword>
<dbReference type="GO" id="GO:0061630">
    <property type="term" value="F:ubiquitin protein ligase activity"/>
    <property type="evidence" value="ECO:0007669"/>
    <property type="project" value="UniProtKB-EC"/>
</dbReference>
<name>A0ABD1QT34_9LAMI</name>
<dbReference type="SUPFAM" id="SSF57850">
    <property type="entry name" value="RING/U-box"/>
    <property type="match status" value="1"/>
</dbReference>
<evidence type="ECO:0000256" key="10">
    <source>
        <dbReference type="ARBA" id="ARBA00022786"/>
    </source>
</evidence>